<evidence type="ECO:0000256" key="9">
    <source>
        <dbReference type="SAM" id="SignalP"/>
    </source>
</evidence>
<evidence type="ECO:0000256" key="3">
    <source>
        <dbReference type="ARBA" id="ARBA00022452"/>
    </source>
</evidence>
<evidence type="ECO:0000256" key="7">
    <source>
        <dbReference type="ARBA" id="ARBA00023237"/>
    </source>
</evidence>
<dbReference type="InterPro" id="IPR012910">
    <property type="entry name" value="Plug_dom"/>
</dbReference>
<keyword evidence="12" id="KW-1185">Reference proteome</keyword>
<reference evidence="11 12" key="1">
    <citation type="submission" date="2019-08" db="EMBL/GenBank/DDBJ databases">
        <title>Phlebobacter frassis gen. nov. sp. nov., a new member of family Sphingobacteriaceae isolated from sand fly rearing media.</title>
        <authorList>
            <person name="Kakumanu M.L."/>
            <person name="Marayati B.F."/>
            <person name="Wada-Katsumata A."/>
            <person name="Wasserberg G."/>
            <person name="Schal C."/>
            <person name="Apperson C.S."/>
            <person name="Ponnusamy L."/>
        </authorList>
    </citation>
    <scope>NUCLEOTIDE SEQUENCE [LARGE SCALE GENOMIC DNA]</scope>
    <source>
        <strain evidence="11 12">SSI9</strain>
    </source>
</reference>
<dbReference type="PROSITE" id="PS52016">
    <property type="entry name" value="TONB_DEPENDENT_REC_3"/>
    <property type="match status" value="1"/>
</dbReference>
<dbReference type="InterPro" id="IPR008969">
    <property type="entry name" value="CarboxyPept-like_regulatory"/>
</dbReference>
<dbReference type="InterPro" id="IPR039426">
    <property type="entry name" value="TonB-dep_rcpt-like"/>
</dbReference>
<proteinExistence type="inferred from homology"/>
<dbReference type="NCBIfam" id="TIGR04057">
    <property type="entry name" value="SusC_RagA_signa"/>
    <property type="match status" value="1"/>
</dbReference>
<dbReference type="InterPro" id="IPR036942">
    <property type="entry name" value="Beta-barrel_TonB_sf"/>
</dbReference>
<dbReference type="PANTHER" id="PTHR30069:SF29">
    <property type="entry name" value="HEMOGLOBIN AND HEMOGLOBIN-HAPTOGLOBIN-BINDING PROTEIN 1-RELATED"/>
    <property type="match status" value="1"/>
</dbReference>
<dbReference type="InterPro" id="IPR037066">
    <property type="entry name" value="Plug_dom_sf"/>
</dbReference>
<feature type="chain" id="PRO_5022730645" evidence="9">
    <location>
        <begin position="24"/>
        <end position="1051"/>
    </location>
</feature>
<evidence type="ECO:0000256" key="5">
    <source>
        <dbReference type="ARBA" id="ARBA00022729"/>
    </source>
</evidence>
<dbReference type="Gene3D" id="2.60.40.1120">
    <property type="entry name" value="Carboxypeptidase-like, regulatory domain"/>
    <property type="match status" value="1"/>
</dbReference>
<dbReference type="GO" id="GO:0044718">
    <property type="term" value="P:siderophore transmembrane transport"/>
    <property type="evidence" value="ECO:0007669"/>
    <property type="project" value="TreeGrafter"/>
</dbReference>
<evidence type="ECO:0000256" key="1">
    <source>
        <dbReference type="ARBA" id="ARBA00004571"/>
    </source>
</evidence>
<evidence type="ECO:0000256" key="8">
    <source>
        <dbReference type="PROSITE-ProRule" id="PRU01360"/>
    </source>
</evidence>
<dbReference type="GO" id="GO:0009279">
    <property type="term" value="C:cell outer membrane"/>
    <property type="evidence" value="ECO:0007669"/>
    <property type="project" value="UniProtKB-SubCell"/>
</dbReference>
<dbReference type="Pfam" id="PF13715">
    <property type="entry name" value="CarbopepD_reg_2"/>
    <property type="match status" value="1"/>
</dbReference>
<feature type="signal peptide" evidence="9">
    <location>
        <begin position="1"/>
        <end position="23"/>
    </location>
</feature>
<keyword evidence="3 8" id="KW-1134">Transmembrane beta strand</keyword>
<dbReference type="Gene3D" id="2.170.130.10">
    <property type="entry name" value="TonB-dependent receptor, plug domain"/>
    <property type="match status" value="1"/>
</dbReference>
<evidence type="ECO:0000256" key="2">
    <source>
        <dbReference type="ARBA" id="ARBA00022448"/>
    </source>
</evidence>
<comment type="caution">
    <text evidence="11">The sequence shown here is derived from an EMBL/GenBank/DDBJ whole genome shotgun (WGS) entry which is preliminary data.</text>
</comment>
<accession>A0A5D4H6C7</accession>
<dbReference type="Pfam" id="PF07715">
    <property type="entry name" value="Plug"/>
    <property type="match status" value="1"/>
</dbReference>
<protein>
    <submittedName>
        <fullName evidence="11">TonB-dependent receptor</fullName>
    </submittedName>
</protein>
<dbReference type="InterPro" id="IPR023997">
    <property type="entry name" value="TonB-dep_OMP_SusC/RagA_CS"/>
</dbReference>
<comment type="similarity">
    <text evidence="8">Belongs to the TonB-dependent receptor family.</text>
</comment>
<organism evidence="11 12">
    <name type="scientific">Sphingobacterium phlebotomi</name>
    <dbReference type="NCBI Taxonomy" id="2605433"/>
    <lineage>
        <taxon>Bacteria</taxon>
        <taxon>Pseudomonadati</taxon>
        <taxon>Bacteroidota</taxon>
        <taxon>Sphingobacteriia</taxon>
        <taxon>Sphingobacteriales</taxon>
        <taxon>Sphingobacteriaceae</taxon>
        <taxon>Sphingobacterium</taxon>
    </lineage>
</organism>
<keyword evidence="5 9" id="KW-0732">Signal</keyword>
<gene>
    <name evidence="11" type="ORF">FXV77_12045</name>
</gene>
<sequence length="1051" mass="116709">MRNKISIIALFSLWLFCIGEVNAQNQSAASVVRGKISDREGNSLSGVRVVVKGSKIVSVSDKDGNYNITLVQSPSTLLFSMMGFVEQEKTAEAGTVVDIVLRESINNLEEVVVIGYGEQTRADVTGALTGIKAEDIERSANPDLLGALQGKTPGARINSESGEPGAAMNIQIRGANSLYGASTPLFVIDGVPFDVSSDEVATASESNMSSSANPLSSLNPADIESIEILKDASATAIYGSRGANGVVIVTTKSGKQGKADISYHGYASFAQASRKLDLLNGDEWIDFQRETRPNSPLFYEIKDGLVDTNSPVDPYRYQQHDWQDEAFRWAPTQNHYLSFTGGSDKTIVAGGVGYLKQEGIIRSNGMDRYNVRLRMDHNQNEKLKIGLNIIGSYQELYGATNSGLVNSANGIVQRIIMTRPISYYDPSTDDDVTQYITPLSMLDDAYKNTGTMRAQASTYLEYKFSKDWKLHSMVSGTLSSSKGKEFYSKYTTMGNLSNGIAVLQERRTHSWNSTTRLHYLKTFNRIHRLDLMGAFEASRYNYESQRMRSLDFIDESTGVNDISKGAQVSGIYSSRWANNRVSWLSRANYSVAWKYLFTASFRVDGSDKFGAGNRYGYFPSAAFAWQAHKENFIKSLNTFDQLKFRLSYGETGNERIPAYRYYSEMSNAYYASAGSNIFGMAPSSPANPNLQWETTAQYNAGLDVGLFKNRLTFTADYYIKQTKDMLLPAYVPSELGYTTQWKNMGRIDNKGVEFQITSVNIDKAFRWVTSFNISANRNTIKSLGDIDFIPVIMANGTISNLGRVEVGNSLGTAYGFRTDGVYQIDDFTWQNNSDPGISHGSRQYVLKEGVVSVGGATVNPGSLKFRDLNGDNIVDEENDRTFISRSLPKHYGGLDNTFSYKNLECNIFLEWSSGGEVVNLGTRLIQGPSGVWNLSREFWNNHWTPENPTNEYPDVISENATASMMSDYYVEDASYLRLRNVSLSYKLPQKTVNSLGFKALSIYATATNLHVWTNYSSFDPDVSYSNPLLPGLERLAYPRSRSFLLGIKASL</sequence>
<dbReference type="Proteomes" id="UP000322362">
    <property type="component" value="Unassembled WGS sequence"/>
</dbReference>
<evidence type="ECO:0000256" key="4">
    <source>
        <dbReference type="ARBA" id="ARBA00022692"/>
    </source>
</evidence>
<keyword evidence="4 8" id="KW-0812">Transmembrane</keyword>
<evidence type="ECO:0000313" key="12">
    <source>
        <dbReference type="Proteomes" id="UP000322362"/>
    </source>
</evidence>
<comment type="subcellular location">
    <subcellularLocation>
        <location evidence="1 8">Cell outer membrane</location>
        <topology evidence="1 8">Multi-pass membrane protein</topology>
    </subcellularLocation>
</comment>
<dbReference type="AlphaFoldDB" id="A0A5D4H6C7"/>
<dbReference type="Gene3D" id="2.40.170.20">
    <property type="entry name" value="TonB-dependent receptor, beta-barrel domain"/>
    <property type="match status" value="1"/>
</dbReference>
<dbReference type="EMBL" id="VTAV01000007">
    <property type="protein sequence ID" value="TYR35803.1"/>
    <property type="molecule type" value="Genomic_DNA"/>
</dbReference>
<dbReference type="PANTHER" id="PTHR30069">
    <property type="entry name" value="TONB-DEPENDENT OUTER MEMBRANE RECEPTOR"/>
    <property type="match status" value="1"/>
</dbReference>
<dbReference type="RefSeq" id="WP_148919470.1">
    <property type="nucleotide sequence ID" value="NZ_VTAV01000007.1"/>
</dbReference>
<keyword evidence="11" id="KW-0675">Receptor</keyword>
<dbReference type="NCBIfam" id="TIGR04056">
    <property type="entry name" value="OMP_RagA_SusC"/>
    <property type="match status" value="1"/>
</dbReference>
<dbReference type="SUPFAM" id="SSF49464">
    <property type="entry name" value="Carboxypeptidase regulatory domain-like"/>
    <property type="match status" value="1"/>
</dbReference>
<feature type="domain" description="TonB-dependent receptor plug" evidence="10">
    <location>
        <begin position="122"/>
        <end position="246"/>
    </location>
</feature>
<dbReference type="GO" id="GO:0015344">
    <property type="term" value="F:siderophore uptake transmembrane transporter activity"/>
    <property type="evidence" value="ECO:0007669"/>
    <property type="project" value="TreeGrafter"/>
</dbReference>
<evidence type="ECO:0000256" key="6">
    <source>
        <dbReference type="ARBA" id="ARBA00023136"/>
    </source>
</evidence>
<dbReference type="SUPFAM" id="SSF56935">
    <property type="entry name" value="Porins"/>
    <property type="match status" value="1"/>
</dbReference>
<keyword evidence="7 8" id="KW-0998">Cell outer membrane</keyword>
<keyword evidence="2 8" id="KW-0813">Transport</keyword>
<name>A0A5D4H6C7_9SPHI</name>
<keyword evidence="6 8" id="KW-0472">Membrane</keyword>
<dbReference type="InterPro" id="IPR023996">
    <property type="entry name" value="TonB-dep_OMP_SusC/RagA"/>
</dbReference>
<evidence type="ECO:0000313" key="11">
    <source>
        <dbReference type="EMBL" id="TYR35803.1"/>
    </source>
</evidence>
<evidence type="ECO:0000259" key="10">
    <source>
        <dbReference type="Pfam" id="PF07715"/>
    </source>
</evidence>